<reference evidence="7" key="1">
    <citation type="submission" date="2020-02" db="EMBL/GenBank/DDBJ databases">
        <authorList>
            <person name="Scholz U."/>
            <person name="Mascher M."/>
            <person name="Fiebig A."/>
        </authorList>
    </citation>
    <scope>NUCLEOTIDE SEQUENCE</scope>
</reference>
<comment type="similarity">
    <text evidence="2">Belongs to the UPF0496 family.</text>
</comment>
<evidence type="ECO:0000256" key="3">
    <source>
        <dbReference type="ARBA" id="ARBA00022692"/>
    </source>
</evidence>
<dbReference type="Pfam" id="PF05055">
    <property type="entry name" value="DUF677"/>
    <property type="match status" value="1"/>
</dbReference>
<dbReference type="InterPro" id="IPR007749">
    <property type="entry name" value="DUF677"/>
</dbReference>
<gene>
    <name evidence="7" type="ORF">SI8410_10014931</name>
</gene>
<protein>
    <submittedName>
        <fullName evidence="7">Uncharacterized protein</fullName>
    </submittedName>
</protein>
<dbReference type="EMBL" id="LR746273">
    <property type="protein sequence ID" value="CAA7404253.1"/>
    <property type="molecule type" value="Genomic_DNA"/>
</dbReference>
<keyword evidence="4 6" id="KW-1133">Transmembrane helix</keyword>
<proteinExistence type="inferred from homology"/>
<dbReference type="PANTHER" id="PTHR31113">
    <property type="entry name" value="UPF0496 PROTEIN 3-RELATED"/>
    <property type="match status" value="1"/>
</dbReference>
<dbReference type="OrthoDB" id="679959at2759"/>
<evidence type="ECO:0000256" key="5">
    <source>
        <dbReference type="ARBA" id="ARBA00023136"/>
    </source>
</evidence>
<keyword evidence="3 6" id="KW-0812">Transmembrane</keyword>
<comment type="subcellular location">
    <subcellularLocation>
        <location evidence="1">Membrane</location>
    </subcellularLocation>
</comment>
<dbReference type="AlphaFoldDB" id="A0A7I8L2I1"/>
<evidence type="ECO:0000256" key="2">
    <source>
        <dbReference type="ARBA" id="ARBA00009074"/>
    </source>
</evidence>
<evidence type="ECO:0000313" key="8">
    <source>
        <dbReference type="Proteomes" id="UP000663760"/>
    </source>
</evidence>
<evidence type="ECO:0000256" key="1">
    <source>
        <dbReference type="ARBA" id="ARBA00004370"/>
    </source>
</evidence>
<evidence type="ECO:0000256" key="4">
    <source>
        <dbReference type="ARBA" id="ARBA00022989"/>
    </source>
</evidence>
<sequence length="384" mass="43173">MGACLSKRAAAQNVANGGNSASRMEGEAGLSSYEVACRLDPEVKSFDATLQRSTSRVISAIAVDVDVRSLSFDSLNEVTRYLIEMNQEVVKVILERRRDIWKNPKLLDLVEEHLNNSLLTLEFCAAMEKCLKKARESQEMLHVALQRFEEAEQGDGEERYTKMLEELKDFRASGDPFSAEFFKMFQSVYQRQMSTLEKLLVSKSKLDKKLKSVRAWRKVSWIIFAATFAAVLICSVVAAAVAAPPVLTALTTAASVALGSAGKWFHSLWKNYQDEIQNQKELVNAMNTGSYIAIKDLENIRALVAQLEIQIDHLVRAAGFTLMDQEAMRFGVEEIKTKLGKYTKSIEDLGEKAERSSAEIKRVRSLLLRRIIATKERSKVFLLC</sequence>
<feature type="transmembrane region" description="Helical" evidence="6">
    <location>
        <begin position="246"/>
        <end position="265"/>
    </location>
</feature>
<keyword evidence="5 6" id="KW-0472">Membrane</keyword>
<evidence type="ECO:0000313" key="7">
    <source>
        <dbReference type="EMBL" id="CAA7404253.1"/>
    </source>
</evidence>
<keyword evidence="8" id="KW-1185">Reference proteome</keyword>
<dbReference type="GO" id="GO:0016020">
    <property type="term" value="C:membrane"/>
    <property type="evidence" value="ECO:0007669"/>
    <property type="project" value="UniProtKB-SubCell"/>
</dbReference>
<name>A0A7I8L2I1_SPIIN</name>
<accession>A0A7I8L2I1</accession>
<feature type="transmembrane region" description="Helical" evidence="6">
    <location>
        <begin position="219"/>
        <end position="240"/>
    </location>
</feature>
<dbReference type="Proteomes" id="UP000663760">
    <property type="component" value="Chromosome 10"/>
</dbReference>
<organism evidence="7 8">
    <name type="scientific">Spirodela intermedia</name>
    <name type="common">Intermediate duckweed</name>
    <dbReference type="NCBI Taxonomy" id="51605"/>
    <lineage>
        <taxon>Eukaryota</taxon>
        <taxon>Viridiplantae</taxon>
        <taxon>Streptophyta</taxon>
        <taxon>Embryophyta</taxon>
        <taxon>Tracheophyta</taxon>
        <taxon>Spermatophyta</taxon>
        <taxon>Magnoliopsida</taxon>
        <taxon>Liliopsida</taxon>
        <taxon>Araceae</taxon>
        <taxon>Lemnoideae</taxon>
        <taxon>Spirodela</taxon>
    </lineage>
</organism>
<dbReference type="PANTHER" id="PTHR31113:SF3">
    <property type="entry name" value="UPF0496 PROTEIN 1"/>
    <property type="match status" value="1"/>
</dbReference>
<evidence type="ECO:0000256" key="6">
    <source>
        <dbReference type="SAM" id="Phobius"/>
    </source>
</evidence>